<evidence type="ECO:0000256" key="1">
    <source>
        <dbReference type="SAM" id="Phobius"/>
    </source>
</evidence>
<feature type="transmembrane region" description="Helical" evidence="1">
    <location>
        <begin position="141"/>
        <end position="161"/>
    </location>
</feature>
<feature type="transmembrane region" description="Helical" evidence="1">
    <location>
        <begin position="70"/>
        <end position="92"/>
    </location>
</feature>
<keyword evidence="1" id="KW-1133">Transmembrane helix</keyword>
<feature type="transmembrane region" description="Helical" evidence="1">
    <location>
        <begin position="20"/>
        <end position="40"/>
    </location>
</feature>
<sequence length="207" mass="23435">MPLTSSRPDGGFPSTVTEDIYFVPFPCWAVLVWTFMLYATSRHGGHEGGKPPIQRDQRRMSRFRILAQKIITRLVILLNIGLLVVTIFELVGLGRINWGVGMLPFLPVTMFGIGVLYLTRNHPPEAYAYRSKFSGSYRARVGSRVYVYYFFQMVVLAVKLYTLIRLKDPRSGTAFPKVDQVIAVLLMIVFLAILLVLTIIGMKLDDS</sequence>
<keyword evidence="1" id="KW-0812">Transmembrane</keyword>
<organism evidence="2 3">
    <name type="scientific">Serendipita indica (strain DSM 11827)</name>
    <name type="common">Root endophyte fungus</name>
    <name type="synonym">Piriformospora indica</name>
    <dbReference type="NCBI Taxonomy" id="1109443"/>
    <lineage>
        <taxon>Eukaryota</taxon>
        <taxon>Fungi</taxon>
        <taxon>Dikarya</taxon>
        <taxon>Basidiomycota</taxon>
        <taxon>Agaricomycotina</taxon>
        <taxon>Agaricomycetes</taxon>
        <taxon>Sebacinales</taxon>
        <taxon>Serendipitaceae</taxon>
        <taxon>Serendipita</taxon>
    </lineage>
</organism>
<protein>
    <submittedName>
        <fullName evidence="2">Uncharacterized protein</fullName>
    </submittedName>
</protein>
<dbReference type="HOGENOM" id="CLU_1256713_0_0_1"/>
<feature type="transmembrane region" description="Helical" evidence="1">
    <location>
        <begin position="98"/>
        <end position="120"/>
    </location>
</feature>
<dbReference type="InParanoid" id="G4TV72"/>
<feature type="transmembrane region" description="Helical" evidence="1">
    <location>
        <begin position="181"/>
        <end position="202"/>
    </location>
</feature>
<keyword evidence="1" id="KW-0472">Membrane</keyword>
<reference evidence="2 3" key="1">
    <citation type="journal article" date="2011" name="PLoS Pathog.">
        <title>Endophytic Life Strategies Decoded by Genome and Transcriptome Analyses of the Mutualistic Root Symbiont Piriformospora indica.</title>
        <authorList>
            <person name="Zuccaro A."/>
            <person name="Lahrmann U."/>
            <person name="Guldener U."/>
            <person name="Langen G."/>
            <person name="Pfiffi S."/>
            <person name="Biedenkopf D."/>
            <person name="Wong P."/>
            <person name="Samans B."/>
            <person name="Grimm C."/>
            <person name="Basiewicz M."/>
            <person name="Murat C."/>
            <person name="Martin F."/>
            <person name="Kogel K.H."/>
        </authorList>
    </citation>
    <scope>NUCLEOTIDE SEQUENCE [LARGE SCALE GENOMIC DNA]</scope>
    <source>
        <strain evidence="2 3">DSM 11827</strain>
    </source>
</reference>
<name>G4TV72_SERID</name>
<accession>G4TV72</accession>
<dbReference type="OrthoDB" id="5399848at2759"/>
<comment type="caution">
    <text evidence="2">The sequence shown here is derived from an EMBL/GenBank/DDBJ whole genome shotgun (WGS) entry which is preliminary data.</text>
</comment>
<keyword evidence="3" id="KW-1185">Reference proteome</keyword>
<dbReference type="Proteomes" id="UP000007148">
    <property type="component" value="Unassembled WGS sequence"/>
</dbReference>
<dbReference type="AlphaFoldDB" id="G4TV72"/>
<dbReference type="EMBL" id="CAFZ01000414">
    <property type="protein sequence ID" value="CCA75215.1"/>
    <property type="molecule type" value="Genomic_DNA"/>
</dbReference>
<evidence type="ECO:0000313" key="3">
    <source>
        <dbReference type="Proteomes" id="UP000007148"/>
    </source>
</evidence>
<gene>
    <name evidence="2" type="ORF">PIIN_09199</name>
</gene>
<evidence type="ECO:0000313" key="2">
    <source>
        <dbReference type="EMBL" id="CCA75215.1"/>
    </source>
</evidence>
<proteinExistence type="predicted"/>